<dbReference type="GO" id="GO:0006631">
    <property type="term" value="P:fatty acid metabolic process"/>
    <property type="evidence" value="ECO:0007669"/>
    <property type="project" value="TreeGrafter"/>
</dbReference>
<evidence type="ECO:0000259" key="3">
    <source>
        <dbReference type="Pfam" id="PF00501"/>
    </source>
</evidence>
<dbReference type="Gene3D" id="3.30.300.30">
    <property type="match status" value="1"/>
</dbReference>
<dbReference type="Pfam" id="PF13193">
    <property type="entry name" value="AMP-binding_C"/>
    <property type="match status" value="1"/>
</dbReference>
<evidence type="ECO:0008006" key="7">
    <source>
        <dbReference type="Google" id="ProtNLM"/>
    </source>
</evidence>
<protein>
    <recommendedName>
        <fullName evidence="7">AMP-dependent synthetase/ligase domain-containing protein</fullName>
    </recommendedName>
</protein>
<feature type="domain" description="AMP-dependent synthetase/ligase" evidence="3">
    <location>
        <begin position="11"/>
        <end position="386"/>
    </location>
</feature>
<evidence type="ECO:0000313" key="6">
    <source>
        <dbReference type="Proteomes" id="UP000178602"/>
    </source>
</evidence>
<dbReference type="InterPro" id="IPR045851">
    <property type="entry name" value="AMP-bd_C_sf"/>
</dbReference>
<evidence type="ECO:0000259" key="4">
    <source>
        <dbReference type="Pfam" id="PF13193"/>
    </source>
</evidence>
<dbReference type="CDD" id="cd05907">
    <property type="entry name" value="VL_LC_FACS_like"/>
    <property type="match status" value="1"/>
</dbReference>
<dbReference type="InterPro" id="IPR020845">
    <property type="entry name" value="AMP-binding_CS"/>
</dbReference>
<dbReference type="PANTHER" id="PTHR43201">
    <property type="entry name" value="ACYL-COA SYNTHETASE"/>
    <property type="match status" value="1"/>
</dbReference>
<name>A0A1F4T5D0_UNCSA</name>
<keyword evidence="2" id="KW-0436">Ligase</keyword>
<dbReference type="Gene3D" id="3.40.50.12780">
    <property type="entry name" value="N-terminal domain of ligase-like"/>
    <property type="match status" value="1"/>
</dbReference>
<comment type="similarity">
    <text evidence="1">Belongs to the ATP-dependent AMP-binding enzyme family.</text>
</comment>
<sequence>MESLREITDQSTRRYAASPAFRARTEEGYQTFTFSDAAQAINRIQNHLISLGIATGDRVAIMAENRPEWPLAYLAVATLGAVAVPLDSALRVEDIAPLLADCRPKAAIISQKISASHQGVFAGLHILLMERFATLPEPAKFDRPEINGDDIASIVYTSGTTGSPKGIVLTHRNLTSNADAVASLFKIGPGDNMLSVLPLSHTFETTAGFLAPFCRGSCITYTDSLKSNVLVRIMQETGVTIMCGVPMLYQIIFEGIMRQAEESGKKKLFDLLLSLSAFFVDVIGVNIGRYLFRMVHKKFGGKVRFFASGGAAISPDLVHKYSLLGFTVLQGYGLTETSPIVAVNRLTANRLGSVGQILPGVKVMIANSDGPGEILVSGPNVMRGYYQRPDLTSEVMKDKWLKTGDVGYLDEDGFLFITGRIKEIIVTGSGVNVYPEEIEERLNKLPGVAESAVIGEKIGEGIRRGTEKVVAVVVPKEGVSDAEINRQVHELNKQLAEFKRVNLVIRRRELPKTRLLKIKRLAVKKELADGK</sequence>
<dbReference type="Proteomes" id="UP000178602">
    <property type="component" value="Unassembled WGS sequence"/>
</dbReference>
<evidence type="ECO:0000256" key="2">
    <source>
        <dbReference type="ARBA" id="ARBA00022598"/>
    </source>
</evidence>
<gene>
    <name evidence="5" type="ORF">A3K49_02905</name>
</gene>
<dbReference type="GO" id="GO:0031956">
    <property type="term" value="F:medium-chain fatty acid-CoA ligase activity"/>
    <property type="evidence" value="ECO:0007669"/>
    <property type="project" value="TreeGrafter"/>
</dbReference>
<organism evidence="5 6">
    <name type="scientific">candidate division WOR-1 bacterium RIFOXYC12_FULL_54_18</name>
    <dbReference type="NCBI Taxonomy" id="1802584"/>
    <lineage>
        <taxon>Bacteria</taxon>
        <taxon>Bacillati</taxon>
        <taxon>Saganbacteria</taxon>
    </lineage>
</organism>
<comment type="caution">
    <text evidence="5">The sequence shown here is derived from an EMBL/GenBank/DDBJ whole genome shotgun (WGS) entry which is preliminary data.</text>
</comment>
<dbReference type="EMBL" id="MEUG01000001">
    <property type="protein sequence ID" value="OGC27934.1"/>
    <property type="molecule type" value="Genomic_DNA"/>
</dbReference>
<evidence type="ECO:0000313" key="5">
    <source>
        <dbReference type="EMBL" id="OGC27934.1"/>
    </source>
</evidence>
<accession>A0A1F4T5D0</accession>
<feature type="domain" description="AMP-binding enzyme C-terminal" evidence="4">
    <location>
        <begin position="437"/>
        <end position="515"/>
    </location>
</feature>
<evidence type="ECO:0000256" key="1">
    <source>
        <dbReference type="ARBA" id="ARBA00006432"/>
    </source>
</evidence>
<dbReference type="Pfam" id="PF00501">
    <property type="entry name" value="AMP-binding"/>
    <property type="match status" value="1"/>
</dbReference>
<dbReference type="InterPro" id="IPR025110">
    <property type="entry name" value="AMP-bd_C"/>
</dbReference>
<proteinExistence type="inferred from homology"/>
<dbReference type="PANTHER" id="PTHR43201:SF5">
    <property type="entry name" value="MEDIUM-CHAIN ACYL-COA LIGASE ACSF2, MITOCHONDRIAL"/>
    <property type="match status" value="1"/>
</dbReference>
<dbReference type="InterPro" id="IPR042099">
    <property type="entry name" value="ANL_N_sf"/>
</dbReference>
<dbReference type="SUPFAM" id="SSF56801">
    <property type="entry name" value="Acetyl-CoA synthetase-like"/>
    <property type="match status" value="1"/>
</dbReference>
<dbReference type="PROSITE" id="PS00455">
    <property type="entry name" value="AMP_BINDING"/>
    <property type="match status" value="1"/>
</dbReference>
<dbReference type="AlphaFoldDB" id="A0A1F4T5D0"/>
<reference evidence="5 6" key="1">
    <citation type="journal article" date="2016" name="Nat. Commun.">
        <title>Thousands of microbial genomes shed light on interconnected biogeochemical processes in an aquifer system.</title>
        <authorList>
            <person name="Anantharaman K."/>
            <person name="Brown C.T."/>
            <person name="Hug L.A."/>
            <person name="Sharon I."/>
            <person name="Castelle C.J."/>
            <person name="Probst A.J."/>
            <person name="Thomas B.C."/>
            <person name="Singh A."/>
            <person name="Wilkins M.J."/>
            <person name="Karaoz U."/>
            <person name="Brodie E.L."/>
            <person name="Williams K.H."/>
            <person name="Hubbard S.S."/>
            <person name="Banfield J.F."/>
        </authorList>
    </citation>
    <scope>NUCLEOTIDE SEQUENCE [LARGE SCALE GENOMIC DNA]</scope>
</reference>
<dbReference type="InterPro" id="IPR000873">
    <property type="entry name" value="AMP-dep_synth/lig_dom"/>
</dbReference>